<protein>
    <recommendedName>
        <fullName evidence="10">G-protein coupled receptors family 1 profile domain-containing protein</fullName>
    </recommendedName>
</protein>
<dbReference type="GO" id="GO:0043005">
    <property type="term" value="C:neuron projection"/>
    <property type="evidence" value="ECO:0007669"/>
    <property type="project" value="TreeGrafter"/>
</dbReference>
<dbReference type="AlphaFoldDB" id="A0A5N4ADS4"/>
<dbReference type="InParanoid" id="A0A5N4ADS4"/>
<feature type="transmembrane region" description="Helical" evidence="6">
    <location>
        <begin position="166"/>
        <end position="185"/>
    </location>
</feature>
<keyword evidence="4" id="KW-0675">Receptor</keyword>
<feature type="transmembrane region" description="Helical" evidence="6">
    <location>
        <begin position="240"/>
        <end position="258"/>
    </location>
</feature>
<feature type="transmembrane region" description="Helical" evidence="6">
    <location>
        <begin position="60"/>
        <end position="85"/>
    </location>
</feature>
<keyword evidence="9" id="KW-1185">Reference proteome</keyword>
<name>A0A5N4ADS4_PHOPY</name>
<feature type="transmembrane region" description="Helical" evidence="6">
    <location>
        <begin position="138"/>
        <end position="160"/>
    </location>
</feature>
<dbReference type="Proteomes" id="UP000327044">
    <property type="component" value="Unassembled WGS sequence"/>
</dbReference>
<dbReference type="EMBL" id="VVIM01000008">
    <property type="protein sequence ID" value="KAB0795274.1"/>
    <property type="molecule type" value="Genomic_DNA"/>
</dbReference>
<accession>A0A5N4ADS4</accession>
<dbReference type="PANTHER" id="PTHR24229">
    <property type="entry name" value="NEUROPEPTIDES RECEPTOR"/>
    <property type="match status" value="1"/>
</dbReference>
<dbReference type="PANTHER" id="PTHR24229:SF40">
    <property type="entry name" value="ALLATOSTATIN C RECEPTOR 1-RELATED"/>
    <property type="match status" value="1"/>
</dbReference>
<evidence type="ECO:0000313" key="8">
    <source>
        <dbReference type="EMBL" id="KAB0795480.1"/>
    </source>
</evidence>
<comment type="subcellular location">
    <subcellularLocation>
        <location evidence="1">Cell membrane</location>
        <topology evidence="1">Multi-pass membrane protein</topology>
    </subcellularLocation>
</comment>
<dbReference type="Gene3D" id="1.20.1070.10">
    <property type="entry name" value="Rhodopsin 7-helix transmembrane proteins"/>
    <property type="match status" value="1"/>
</dbReference>
<evidence type="ECO:0008006" key="10">
    <source>
        <dbReference type="Google" id="ProtNLM"/>
    </source>
</evidence>
<keyword evidence="5" id="KW-0807">Transducer</keyword>
<sequence length="313" mass="35989">MEAEEFGNFSNLTFDATSSAHYFVQDMLFTMLCFVAILANVGIIYTTFHFRRMRTVPNIILANWAIADLSCLLTTPSNYRLIAILDNISLPGVFVCSLYEVGNSAAMATLFFAIFLSTDWCIAAFFESASKKFRKYTVHYLLVFWVCVLGVLCVGVVYCIHNYLSYLIQAIMILIAYCTLLLFVITLQICNCVKRCRRRRVSYPKLMLNISTAFTISWFIGFVNLFIMAGANRFYRVVEMISSIFLYCTSIMIFIILYRQSNDFHACVNNILRRDRSGYEEANFDFHTPVRKPIVKNGANCLFSNRDQNVFIC</sequence>
<evidence type="ECO:0000256" key="5">
    <source>
        <dbReference type="ARBA" id="ARBA00023224"/>
    </source>
</evidence>
<keyword evidence="6" id="KW-1133">Transmembrane helix</keyword>
<proteinExistence type="predicted"/>
<dbReference type="SUPFAM" id="SSF81321">
    <property type="entry name" value="Family A G protein-coupled receptor-like"/>
    <property type="match status" value="1"/>
</dbReference>
<evidence type="ECO:0000256" key="4">
    <source>
        <dbReference type="ARBA" id="ARBA00023170"/>
    </source>
</evidence>
<reference evidence="8 9" key="1">
    <citation type="journal article" date="2018" name="Elife">
        <title>Firefly genomes illuminate parallel origins of bioluminescence in beetles.</title>
        <authorList>
            <person name="Fallon T.R."/>
            <person name="Lower S.E."/>
            <person name="Chang C.H."/>
            <person name="Bessho-Uehara M."/>
            <person name="Martin G.J."/>
            <person name="Bewick A.J."/>
            <person name="Behringer M."/>
            <person name="Debat H.J."/>
            <person name="Wong I."/>
            <person name="Day J.C."/>
            <person name="Suvorov A."/>
            <person name="Silva C.J."/>
            <person name="Stanger-Hall K.F."/>
            <person name="Hall D.W."/>
            <person name="Schmitz R.J."/>
            <person name="Nelson D.R."/>
            <person name="Lewis S.M."/>
            <person name="Shigenobu S."/>
            <person name="Bybee S.M."/>
            <person name="Larracuente A.M."/>
            <person name="Oba Y."/>
            <person name="Weng J.K."/>
        </authorList>
    </citation>
    <scope>NUCLEOTIDE SEQUENCE [LARGE SCALE GENOMIC DNA]</scope>
    <source>
        <strain evidence="8">1611_PpyrPB1</strain>
        <tissue evidence="8">Whole body</tissue>
    </source>
</reference>
<keyword evidence="3" id="KW-0297">G-protein coupled receptor</keyword>
<dbReference type="GO" id="GO:0005886">
    <property type="term" value="C:plasma membrane"/>
    <property type="evidence" value="ECO:0007669"/>
    <property type="project" value="UniProtKB-SubCell"/>
</dbReference>
<dbReference type="GO" id="GO:0042277">
    <property type="term" value="F:peptide binding"/>
    <property type="evidence" value="ECO:0007669"/>
    <property type="project" value="TreeGrafter"/>
</dbReference>
<feature type="transmembrane region" description="Helical" evidence="6">
    <location>
        <begin position="105"/>
        <end position="126"/>
    </location>
</feature>
<organism evidence="8 9">
    <name type="scientific">Photinus pyralis</name>
    <name type="common">Common eastern firefly</name>
    <name type="synonym">Lampyris pyralis</name>
    <dbReference type="NCBI Taxonomy" id="7054"/>
    <lineage>
        <taxon>Eukaryota</taxon>
        <taxon>Metazoa</taxon>
        <taxon>Ecdysozoa</taxon>
        <taxon>Arthropoda</taxon>
        <taxon>Hexapoda</taxon>
        <taxon>Insecta</taxon>
        <taxon>Pterygota</taxon>
        <taxon>Neoptera</taxon>
        <taxon>Endopterygota</taxon>
        <taxon>Coleoptera</taxon>
        <taxon>Polyphaga</taxon>
        <taxon>Elateriformia</taxon>
        <taxon>Elateroidea</taxon>
        <taxon>Lampyridae</taxon>
        <taxon>Lampyrinae</taxon>
        <taxon>Photinus</taxon>
    </lineage>
</organism>
<evidence type="ECO:0000313" key="7">
    <source>
        <dbReference type="EMBL" id="KAB0795274.1"/>
    </source>
</evidence>
<dbReference type="GO" id="GO:0004930">
    <property type="term" value="F:G protein-coupled receptor activity"/>
    <property type="evidence" value="ECO:0007669"/>
    <property type="project" value="UniProtKB-KW"/>
</dbReference>
<evidence type="ECO:0000256" key="1">
    <source>
        <dbReference type="ARBA" id="ARBA00004651"/>
    </source>
</evidence>
<keyword evidence="2" id="KW-1003">Cell membrane</keyword>
<evidence type="ECO:0000256" key="6">
    <source>
        <dbReference type="SAM" id="Phobius"/>
    </source>
</evidence>
<dbReference type="OrthoDB" id="6743913at2759"/>
<reference evidence="8" key="2">
    <citation type="submission" date="2019-08" db="EMBL/GenBank/DDBJ databases">
        <authorList>
            <consortium name="Photinus pyralis genome working group"/>
            <person name="Fallon T.R."/>
            <person name="Sander Lower S.E."/>
            <person name="Weng J.-K."/>
        </authorList>
    </citation>
    <scope>NUCLEOTIDE SEQUENCE</scope>
    <source>
        <strain evidence="8">1611_PpyrPB1</strain>
        <tissue evidence="8">Whole body</tissue>
    </source>
</reference>
<gene>
    <name evidence="7" type="ORF">PPYR_12113</name>
    <name evidence="8" type="ORF">PPYR_12319</name>
</gene>
<evidence type="ECO:0000313" key="9">
    <source>
        <dbReference type="Proteomes" id="UP000327044"/>
    </source>
</evidence>
<evidence type="ECO:0000256" key="2">
    <source>
        <dbReference type="ARBA" id="ARBA00022475"/>
    </source>
</evidence>
<keyword evidence="6" id="KW-0472">Membrane</keyword>
<evidence type="ECO:0000256" key="3">
    <source>
        <dbReference type="ARBA" id="ARBA00023040"/>
    </source>
</evidence>
<feature type="transmembrane region" description="Helical" evidence="6">
    <location>
        <begin position="206"/>
        <end position="228"/>
    </location>
</feature>
<dbReference type="EMBL" id="VVIM01000008">
    <property type="protein sequence ID" value="KAB0795480.1"/>
    <property type="molecule type" value="Genomic_DNA"/>
</dbReference>
<feature type="transmembrane region" description="Helical" evidence="6">
    <location>
        <begin position="27"/>
        <end position="48"/>
    </location>
</feature>
<keyword evidence="6" id="KW-0812">Transmembrane</keyword>
<comment type="caution">
    <text evidence="8">The sequence shown here is derived from an EMBL/GenBank/DDBJ whole genome shotgun (WGS) entry which is preliminary data.</text>
</comment>